<dbReference type="Pfam" id="PF01467">
    <property type="entry name" value="CTP_transf_like"/>
    <property type="match status" value="1"/>
</dbReference>
<dbReference type="Proteomes" id="UP000758603">
    <property type="component" value="Unassembled WGS sequence"/>
</dbReference>
<dbReference type="InterPro" id="IPR014729">
    <property type="entry name" value="Rossmann-like_a/b/a_fold"/>
</dbReference>
<evidence type="ECO:0000259" key="1">
    <source>
        <dbReference type="Pfam" id="PF01467"/>
    </source>
</evidence>
<dbReference type="InterPro" id="IPR004821">
    <property type="entry name" value="Cyt_trans-like"/>
</dbReference>
<evidence type="ECO:0000313" key="2">
    <source>
        <dbReference type="EMBL" id="KAH6645847.1"/>
    </source>
</evidence>
<name>A0A9P8UCI7_9PEZI</name>
<accession>A0A9P8UCI7</accession>
<dbReference type="EMBL" id="JAGPXC010000010">
    <property type="protein sequence ID" value="KAH6645847.1"/>
    <property type="molecule type" value="Genomic_DNA"/>
</dbReference>
<dbReference type="GO" id="GO:0003824">
    <property type="term" value="F:catalytic activity"/>
    <property type="evidence" value="ECO:0007669"/>
    <property type="project" value="InterPro"/>
</dbReference>
<evidence type="ECO:0000313" key="3">
    <source>
        <dbReference type="Proteomes" id="UP000758603"/>
    </source>
</evidence>
<dbReference type="AlphaFoldDB" id="A0A9P8UCI7"/>
<dbReference type="GeneID" id="70137128"/>
<proteinExistence type="predicted"/>
<sequence length="325" mass="35958">MSPKRGNSNTTVPLEKYIQQAWNTPEVLNPFGITPSGASVDGSPVVPTLRKGCRNRIIYYIGSFNPPHLGHLALIDHVFSNTNAAVPSSSPPAPDDLNPVALIVLLHGASWVRGKLHKTPHSSSSDDEEPLHLSFAQRYRLVRQGVPDRLTRSGVWVFPEGLGDWWMFQNKLMTACRGDGFAVEFVELLGPDYVVQQRPQCSGYHGVVTSNVCRKADFVPGAVHGDQLVRLEGFGPWGRSDVGGEVRDEERMKSSVWVCEHDGRMGYRIWFVQHEAPIMDPGMSSTELRRIIADHKGKDLEERITGVAMSPELLIDSLETGREAG</sequence>
<keyword evidence="3" id="KW-1185">Reference proteome</keyword>
<gene>
    <name evidence="2" type="ORF">BKA67DRAFT_663730</name>
</gene>
<dbReference type="OrthoDB" id="3558741at2759"/>
<dbReference type="RefSeq" id="XP_045952361.1">
    <property type="nucleotide sequence ID" value="XM_046108237.1"/>
</dbReference>
<reference evidence="2" key="1">
    <citation type="journal article" date="2021" name="Nat. Commun.">
        <title>Genetic determinants of endophytism in the Arabidopsis root mycobiome.</title>
        <authorList>
            <person name="Mesny F."/>
            <person name="Miyauchi S."/>
            <person name="Thiergart T."/>
            <person name="Pickel B."/>
            <person name="Atanasova L."/>
            <person name="Karlsson M."/>
            <person name="Huettel B."/>
            <person name="Barry K.W."/>
            <person name="Haridas S."/>
            <person name="Chen C."/>
            <person name="Bauer D."/>
            <person name="Andreopoulos W."/>
            <person name="Pangilinan J."/>
            <person name="LaButti K."/>
            <person name="Riley R."/>
            <person name="Lipzen A."/>
            <person name="Clum A."/>
            <person name="Drula E."/>
            <person name="Henrissat B."/>
            <person name="Kohler A."/>
            <person name="Grigoriev I.V."/>
            <person name="Martin F.M."/>
            <person name="Hacquard S."/>
        </authorList>
    </citation>
    <scope>NUCLEOTIDE SEQUENCE</scope>
    <source>
        <strain evidence="2">MPI-SDFR-AT-0073</strain>
    </source>
</reference>
<dbReference type="Gene3D" id="3.40.50.620">
    <property type="entry name" value="HUPs"/>
    <property type="match status" value="1"/>
</dbReference>
<dbReference type="SUPFAM" id="SSF52374">
    <property type="entry name" value="Nucleotidylyl transferase"/>
    <property type="match status" value="1"/>
</dbReference>
<comment type="caution">
    <text evidence="2">The sequence shown here is derived from an EMBL/GenBank/DDBJ whole genome shotgun (WGS) entry which is preliminary data.</text>
</comment>
<feature type="domain" description="Cytidyltransferase-like" evidence="1">
    <location>
        <begin position="59"/>
        <end position="93"/>
    </location>
</feature>
<protein>
    <recommendedName>
        <fullName evidence="1">Cytidyltransferase-like domain-containing protein</fullName>
    </recommendedName>
</protein>
<organism evidence="2 3">
    <name type="scientific">Truncatella angustata</name>
    <dbReference type="NCBI Taxonomy" id="152316"/>
    <lineage>
        <taxon>Eukaryota</taxon>
        <taxon>Fungi</taxon>
        <taxon>Dikarya</taxon>
        <taxon>Ascomycota</taxon>
        <taxon>Pezizomycotina</taxon>
        <taxon>Sordariomycetes</taxon>
        <taxon>Xylariomycetidae</taxon>
        <taxon>Amphisphaeriales</taxon>
        <taxon>Sporocadaceae</taxon>
        <taxon>Truncatella</taxon>
    </lineage>
</organism>